<feature type="region of interest" description="Disordered" evidence="1">
    <location>
        <begin position="1165"/>
        <end position="1184"/>
    </location>
</feature>
<keyword evidence="3" id="KW-1185">Reference proteome</keyword>
<organism evidence="2 3">
    <name type="scientific">Nematostella vectensis</name>
    <name type="common">Starlet sea anemone</name>
    <dbReference type="NCBI Taxonomy" id="45351"/>
    <lineage>
        <taxon>Eukaryota</taxon>
        <taxon>Metazoa</taxon>
        <taxon>Cnidaria</taxon>
        <taxon>Anthozoa</taxon>
        <taxon>Hexacorallia</taxon>
        <taxon>Actiniaria</taxon>
        <taxon>Edwardsiidae</taxon>
        <taxon>Nematostella</taxon>
    </lineage>
</organism>
<dbReference type="AlphaFoldDB" id="A7RF46"/>
<feature type="compositionally biased region" description="Basic residues" evidence="1">
    <location>
        <begin position="1167"/>
        <end position="1178"/>
    </location>
</feature>
<dbReference type="PhylomeDB" id="A7RF46"/>
<evidence type="ECO:0000313" key="3">
    <source>
        <dbReference type="Proteomes" id="UP000001593"/>
    </source>
</evidence>
<accession>A7RF46</accession>
<dbReference type="OMA" id="WANEVMA"/>
<reference evidence="2 3" key="1">
    <citation type="journal article" date="2007" name="Science">
        <title>Sea anemone genome reveals ancestral eumetazoan gene repertoire and genomic organization.</title>
        <authorList>
            <person name="Putnam N.H."/>
            <person name="Srivastava M."/>
            <person name="Hellsten U."/>
            <person name="Dirks B."/>
            <person name="Chapman J."/>
            <person name="Salamov A."/>
            <person name="Terry A."/>
            <person name="Shapiro H."/>
            <person name="Lindquist E."/>
            <person name="Kapitonov V.V."/>
            <person name="Jurka J."/>
            <person name="Genikhovich G."/>
            <person name="Grigoriev I.V."/>
            <person name="Lucas S.M."/>
            <person name="Steele R.E."/>
            <person name="Finnerty J.R."/>
            <person name="Technau U."/>
            <person name="Martindale M.Q."/>
            <person name="Rokhsar D.S."/>
        </authorList>
    </citation>
    <scope>NUCLEOTIDE SEQUENCE [LARGE SCALE GENOMIC DNA]</scope>
    <source>
        <strain evidence="3">CH2 X CH6</strain>
    </source>
</reference>
<evidence type="ECO:0000313" key="2">
    <source>
        <dbReference type="EMBL" id="EDO50031.1"/>
    </source>
</evidence>
<dbReference type="EMBL" id="DS469507">
    <property type="protein sequence ID" value="EDO50031.1"/>
    <property type="molecule type" value="Genomic_DNA"/>
</dbReference>
<dbReference type="PANTHER" id="PTHR46704">
    <property type="entry name" value="CXC DOMAIN-CONTAINING PROTEIN-RELATED"/>
    <property type="match status" value="1"/>
</dbReference>
<sequence>MANKCFFDWKFHCDGKGVLGKAGPARIESIIKFSKDYNDDIHVTLAEQLKRNSLLTIQCHRDCVSTYTSKQHLDRHKKRQGGGTSTSEAASQPVQKRRRSDVPAFSFKEHCLFCGELCEIKRNKKHPDRWKKAALCRTADTNPGEKSFKHTILEACTRRNDDIAHDVRIRVEGALSDLPAADARYHVHCMTKFMSPKSISAASNASKKKERVDSAFDLVIDDIAILSSPGLSSVVVFKRNASTVLNLTSDTEDDEMDIFIKRLAKSVRNEVKNLDRDQHRYQIRITKEDMSMSVSQTIMDLLAALTDDLKNTLPALLIGNIVTCVLSNKPTNLQIALGNLIRDLKSLINQLYQFRITCSYDEILRFKNSAALAATRDIKISGIKHGGDGLIQAVADNFDADISSQNCKITTHAIAIFITQPMNASNENEDPKETIPRISKSEMTTPIDFDIPVKRYQGPKTVPMPEKCSEKSVLPLKVLCRAVISERRAKKLDLSFLNDVINSESCPEYNGYNCNMLMSFFGAVGILMQGSGLSVVLDSTFAGVTKMLSGKKFPQNVRAFRLVVEELLRSLMSDGEVTTPEKLLRRLDDVASLSKTSKLWVDCFIKPVFIMMLYVQAEREGDWPLHLVAVKKMLPYFFASAHVNYERWGLYYLRSMERLGDEEIDKFLKGEHTMHHVPGLWNGIWSDMFIETTFMRYGHGPGGIIGITLKPETLKTWALGLHICFRLDQDVASIVSNEQEACQATHEEETQGRIASDSADRESIRKKLELCIDPLKSSAHTSNNVNIVSGQVAENIVNAQDAVVVGQKTMKEFEKAWPEGFRNSIPKKVKTVSDSKKQLKAGTQKVYDTNVIYSRVIGIQASPRDIDLRKVLSHELAPVPTTVFHESDLKKRLARESSSRSASNAAAIVLDGSAVFFDRYRDYSTKSVTRNARECEASRVYQLSETTPLPSQKAVLTVSSNKKQLMSIICNNITKDDSFHTQYTSKNKLVITGDSVPTEIYNGLVISRNDLATTHEKADNIVAQQAIMCAREHIGTTVVVADDTDVFVLLAYHYLHEGLTNPMFMCSPIHNRASIDIKETVEAHRTILPALPAVHALSGCDTVPTYVGIGKGTALKTLMADSDSLTLLLVKQQSSSARAIAKGCKRRACQICDTESGRQSLATLQHQRQRSNHCHHPQKSSQKT</sequence>
<feature type="compositionally biased region" description="Polar residues" evidence="1">
    <location>
        <begin position="85"/>
        <end position="94"/>
    </location>
</feature>
<dbReference type="eggNOG" id="ENOG502RYW1">
    <property type="taxonomic scope" value="Eukaryota"/>
</dbReference>
<dbReference type="Proteomes" id="UP000001593">
    <property type="component" value="Unassembled WGS sequence"/>
</dbReference>
<proteinExistence type="predicted"/>
<gene>
    <name evidence="2" type="ORF">NEMVEDRAFT_v1g196270</name>
</gene>
<protein>
    <submittedName>
        <fullName evidence="2">Uncharacterized protein</fullName>
    </submittedName>
</protein>
<dbReference type="HOGENOM" id="CLU_003278_0_0_1"/>
<evidence type="ECO:0000256" key="1">
    <source>
        <dbReference type="SAM" id="MobiDB-lite"/>
    </source>
</evidence>
<feature type="region of interest" description="Disordered" evidence="1">
    <location>
        <begin position="70"/>
        <end position="101"/>
    </location>
</feature>
<dbReference type="InParanoid" id="A7RF46"/>
<name>A7RF46_NEMVE</name>
<dbReference type="PANTHER" id="PTHR46704:SF1">
    <property type="entry name" value="TELOMERE LENGTH REGULATION PROTEIN TEL2 HOMOLOG"/>
    <property type="match status" value="1"/>
</dbReference>